<evidence type="ECO:0000313" key="1">
    <source>
        <dbReference type="EMBL" id="MCI66593.1"/>
    </source>
</evidence>
<name>A0A392TZH9_9FABA</name>
<feature type="non-terminal residue" evidence="1">
    <location>
        <position position="60"/>
    </location>
</feature>
<organism evidence="1 2">
    <name type="scientific">Trifolium medium</name>
    <dbReference type="NCBI Taxonomy" id="97028"/>
    <lineage>
        <taxon>Eukaryota</taxon>
        <taxon>Viridiplantae</taxon>
        <taxon>Streptophyta</taxon>
        <taxon>Embryophyta</taxon>
        <taxon>Tracheophyta</taxon>
        <taxon>Spermatophyta</taxon>
        <taxon>Magnoliopsida</taxon>
        <taxon>eudicotyledons</taxon>
        <taxon>Gunneridae</taxon>
        <taxon>Pentapetalae</taxon>
        <taxon>rosids</taxon>
        <taxon>fabids</taxon>
        <taxon>Fabales</taxon>
        <taxon>Fabaceae</taxon>
        <taxon>Papilionoideae</taxon>
        <taxon>50 kb inversion clade</taxon>
        <taxon>NPAAA clade</taxon>
        <taxon>Hologalegina</taxon>
        <taxon>IRL clade</taxon>
        <taxon>Trifolieae</taxon>
        <taxon>Trifolium</taxon>
    </lineage>
</organism>
<dbReference type="Proteomes" id="UP000265520">
    <property type="component" value="Unassembled WGS sequence"/>
</dbReference>
<accession>A0A392TZH9</accession>
<comment type="caution">
    <text evidence="1">The sequence shown here is derived from an EMBL/GenBank/DDBJ whole genome shotgun (WGS) entry which is preliminary data.</text>
</comment>
<protein>
    <recommendedName>
        <fullName evidence="3">Heat-shock protein</fullName>
    </recommendedName>
</protein>
<proteinExistence type="predicted"/>
<sequence>MLGECRNLLYDIVLEPNISDHWLWRHDIVGGYSVRGAYDLLTTTDAADVAATSDLIWHTQ</sequence>
<evidence type="ECO:0008006" key="3">
    <source>
        <dbReference type="Google" id="ProtNLM"/>
    </source>
</evidence>
<evidence type="ECO:0000313" key="2">
    <source>
        <dbReference type="Proteomes" id="UP000265520"/>
    </source>
</evidence>
<reference evidence="1 2" key="1">
    <citation type="journal article" date="2018" name="Front. Plant Sci.">
        <title>Red Clover (Trifolium pratense) and Zigzag Clover (T. medium) - A Picture of Genomic Similarities and Differences.</title>
        <authorList>
            <person name="Dluhosova J."/>
            <person name="Istvanek J."/>
            <person name="Nedelnik J."/>
            <person name="Repkova J."/>
        </authorList>
    </citation>
    <scope>NUCLEOTIDE SEQUENCE [LARGE SCALE GENOMIC DNA]</scope>
    <source>
        <strain evidence="2">cv. 10/8</strain>
        <tissue evidence="1">Leaf</tissue>
    </source>
</reference>
<keyword evidence="2" id="KW-1185">Reference proteome</keyword>
<dbReference type="AlphaFoldDB" id="A0A392TZH9"/>
<dbReference type="EMBL" id="LXQA010698410">
    <property type="protein sequence ID" value="MCI66593.1"/>
    <property type="molecule type" value="Genomic_DNA"/>
</dbReference>